<dbReference type="GO" id="GO:0016020">
    <property type="term" value="C:membrane"/>
    <property type="evidence" value="ECO:0007669"/>
    <property type="project" value="UniProtKB-SubCell"/>
</dbReference>
<dbReference type="Proteomes" id="UP000663854">
    <property type="component" value="Unassembled WGS sequence"/>
</dbReference>
<evidence type="ECO:0000313" key="7">
    <source>
        <dbReference type="EMBL" id="CAF1328848.1"/>
    </source>
</evidence>
<dbReference type="AlphaFoldDB" id="A0A815FM90"/>
<comment type="subcellular location">
    <subcellularLocation>
        <location evidence="1">Membrane</location>
    </subcellularLocation>
</comment>
<evidence type="ECO:0000256" key="1">
    <source>
        <dbReference type="ARBA" id="ARBA00004370"/>
    </source>
</evidence>
<accession>A0A815FM90</accession>
<organism evidence="7 9">
    <name type="scientific">Rotaria sordida</name>
    <dbReference type="NCBI Taxonomy" id="392033"/>
    <lineage>
        <taxon>Eukaryota</taxon>
        <taxon>Metazoa</taxon>
        <taxon>Spiralia</taxon>
        <taxon>Gnathifera</taxon>
        <taxon>Rotifera</taxon>
        <taxon>Eurotatoria</taxon>
        <taxon>Bdelloidea</taxon>
        <taxon>Philodinida</taxon>
        <taxon>Philodinidae</taxon>
        <taxon>Rotaria</taxon>
    </lineage>
</organism>
<keyword evidence="2 5" id="KW-0812">Transmembrane</keyword>
<gene>
    <name evidence="8" type="ORF">JXQ802_LOCUS47169</name>
    <name evidence="7" type="ORF">PYM288_LOCUS31303</name>
</gene>
<feature type="transmembrane region" description="Helical" evidence="5">
    <location>
        <begin position="145"/>
        <end position="165"/>
    </location>
</feature>
<evidence type="ECO:0000256" key="4">
    <source>
        <dbReference type="ARBA" id="ARBA00023136"/>
    </source>
</evidence>
<evidence type="ECO:0000313" key="9">
    <source>
        <dbReference type="Proteomes" id="UP000663854"/>
    </source>
</evidence>
<dbReference type="Proteomes" id="UP000663870">
    <property type="component" value="Unassembled WGS sequence"/>
</dbReference>
<dbReference type="PANTHER" id="PTHR11863">
    <property type="entry name" value="STEROL DESATURASE"/>
    <property type="match status" value="1"/>
</dbReference>
<feature type="transmembrane region" description="Helical" evidence="5">
    <location>
        <begin position="177"/>
        <end position="194"/>
    </location>
</feature>
<dbReference type="Pfam" id="PF04116">
    <property type="entry name" value="FA_hydroxylase"/>
    <property type="match status" value="1"/>
</dbReference>
<proteinExistence type="predicted"/>
<comment type="caution">
    <text evidence="7">The sequence shown here is derived from an EMBL/GenBank/DDBJ whole genome shotgun (WGS) entry which is preliminary data.</text>
</comment>
<reference evidence="7" key="1">
    <citation type="submission" date="2021-02" db="EMBL/GenBank/DDBJ databases">
        <authorList>
            <person name="Nowell W R."/>
        </authorList>
    </citation>
    <scope>NUCLEOTIDE SEQUENCE</scope>
</reference>
<protein>
    <recommendedName>
        <fullName evidence="6">Fatty acid hydroxylase domain-containing protein</fullName>
    </recommendedName>
</protein>
<dbReference type="EMBL" id="CAJNOH010003239">
    <property type="protein sequence ID" value="CAF1328848.1"/>
    <property type="molecule type" value="Genomic_DNA"/>
</dbReference>
<evidence type="ECO:0000256" key="3">
    <source>
        <dbReference type="ARBA" id="ARBA00022989"/>
    </source>
</evidence>
<dbReference type="GO" id="GO:0016491">
    <property type="term" value="F:oxidoreductase activity"/>
    <property type="evidence" value="ECO:0007669"/>
    <property type="project" value="InterPro"/>
</dbReference>
<evidence type="ECO:0000313" key="8">
    <source>
        <dbReference type="EMBL" id="CAF1590408.1"/>
    </source>
</evidence>
<feature type="transmembrane region" description="Helical" evidence="5">
    <location>
        <begin position="50"/>
        <end position="72"/>
    </location>
</feature>
<feature type="transmembrane region" description="Helical" evidence="5">
    <location>
        <begin position="92"/>
        <end position="109"/>
    </location>
</feature>
<evidence type="ECO:0000259" key="6">
    <source>
        <dbReference type="Pfam" id="PF04116"/>
    </source>
</evidence>
<dbReference type="InterPro" id="IPR006694">
    <property type="entry name" value="Fatty_acid_hydroxylase"/>
</dbReference>
<keyword evidence="10" id="KW-1185">Reference proteome</keyword>
<keyword evidence="3 5" id="KW-1133">Transmembrane helix</keyword>
<evidence type="ECO:0000313" key="10">
    <source>
        <dbReference type="Proteomes" id="UP000663870"/>
    </source>
</evidence>
<dbReference type="InterPro" id="IPR050307">
    <property type="entry name" value="Sterol_Desaturase_Related"/>
</dbReference>
<keyword evidence="4 5" id="KW-0472">Membrane</keyword>
<dbReference type="EMBL" id="CAJNOL010004547">
    <property type="protein sequence ID" value="CAF1590408.1"/>
    <property type="molecule type" value="Genomic_DNA"/>
</dbReference>
<feature type="domain" description="Fatty acid hydroxylase" evidence="6">
    <location>
        <begin position="192"/>
        <end position="324"/>
    </location>
</feature>
<dbReference type="GO" id="GO:0008610">
    <property type="term" value="P:lipid biosynthetic process"/>
    <property type="evidence" value="ECO:0007669"/>
    <property type="project" value="InterPro"/>
</dbReference>
<name>A0A815FM90_9BILA</name>
<evidence type="ECO:0000256" key="2">
    <source>
        <dbReference type="ARBA" id="ARBA00022692"/>
    </source>
</evidence>
<dbReference type="GO" id="GO:0005506">
    <property type="term" value="F:iron ion binding"/>
    <property type="evidence" value="ECO:0007669"/>
    <property type="project" value="InterPro"/>
</dbReference>
<sequence>MTSDESNRVIMTFGLRNIIGIHRLHTGHKDYSVLKAYTHWSCWQRKAFDYIIWCHLAHALEFSVAIVCWLWLFPRTFSDANEWRFQWVSRVVLFNLTCEFVFYSFWHWITHARTSVYAQGPLHEKKFNPSNAYEDKQHNHLQREIFFNTLGWLQSSAIQCIFMWLWASGRLPYYSDFWSRPVFSMTILLGITYWREFHFYWVHRFMHPWWSVQNGLRDGDIGAFLYRHAHSLHHLSRNPGPWAGLSMHPLEHFFYYSCAYFPLLFTCHPLHFLYAKFHADISPIGGHDGHADPAGGSAFHYLHHAIFECNYGTELVDFDSLFGTYREFVRKPARAEFNQEKTHDS</sequence>
<evidence type="ECO:0000256" key="5">
    <source>
        <dbReference type="SAM" id="Phobius"/>
    </source>
</evidence>